<reference evidence="1 2" key="1">
    <citation type="submission" date="2015-07" db="EMBL/GenBank/DDBJ databases">
        <title>Complete genome sequence of Mycobacterium goodii X7B, a facultative thermophilic biodesulfurizing bacterium.</title>
        <authorList>
            <person name="Yu B."/>
            <person name="Li F."/>
            <person name="Xu P."/>
        </authorList>
    </citation>
    <scope>NUCLEOTIDE SEQUENCE [LARGE SCALE GENOMIC DNA]</scope>
    <source>
        <strain evidence="1 2">X7B</strain>
    </source>
</reference>
<dbReference type="AlphaFoldDB" id="A0A0K0XFI4"/>
<accession>A0A0K0XFI4</accession>
<evidence type="ECO:0000313" key="2">
    <source>
        <dbReference type="Proteomes" id="UP000062255"/>
    </source>
</evidence>
<name>A0A0K0XFI4_MYCGD</name>
<dbReference type="Gene3D" id="3.40.50.300">
    <property type="entry name" value="P-loop containing nucleotide triphosphate hydrolases"/>
    <property type="match status" value="1"/>
</dbReference>
<dbReference type="EMBL" id="CP012150">
    <property type="protein sequence ID" value="AKS36174.1"/>
    <property type="molecule type" value="Genomic_DNA"/>
</dbReference>
<dbReference type="STRING" id="134601.AFA91_08050"/>
<dbReference type="KEGG" id="mgo:AFA91_08050"/>
<proteinExistence type="predicted"/>
<gene>
    <name evidence="1" type="ORF">AFA91_08050</name>
</gene>
<organism evidence="1 2">
    <name type="scientific">Mycolicibacterium goodii</name>
    <name type="common">Mycobacterium goodii</name>
    <dbReference type="NCBI Taxonomy" id="134601"/>
    <lineage>
        <taxon>Bacteria</taxon>
        <taxon>Bacillati</taxon>
        <taxon>Actinomycetota</taxon>
        <taxon>Actinomycetes</taxon>
        <taxon>Mycobacteriales</taxon>
        <taxon>Mycobacteriaceae</taxon>
        <taxon>Mycolicibacterium</taxon>
    </lineage>
</organism>
<evidence type="ECO:0000313" key="1">
    <source>
        <dbReference type="EMBL" id="AKS36174.1"/>
    </source>
</evidence>
<dbReference type="Proteomes" id="UP000062255">
    <property type="component" value="Chromosome"/>
</dbReference>
<dbReference type="InterPro" id="IPR027417">
    <property type="entry name" value="P-loop_NTPase"/>
</dbReference>
<sequence length="315" mass="32721">MAKISARVSAPIGVSVQGRRGVGVTTVAEALAANGLAVRAGQPAELAVLVTAEVLKPEDLAVADELRGHGAEVLVVLNKADLAGSCPAGPVATAHNRAQRLRDRTGLPVVPMVGLLARQALSPHLVAALRELVATPPDLTSTDAFLSGVHPVAPAVRAELLATLDRFGIAHACLELSRDRHCDADHLSAALRRLSGVDGVLAALDALAAPLRYRRIERALVDLQAVGGESVGRFLAADATVLAVMAAAIDVVEADGLTVRPPTTARGCDGHLRRARYWWRYSRGPVDALHRSCGAAIARGSLRLAGSGTEEAVRG</sequence>
<protein>
    <submittedName>
        <fullName evidence="1">Uncharacterized protein</fullName>
    </submittedName>
</protein>
<dbReference type="PATRIC" id="fig|134601.6.peg.1669"/>
<dbReference type="OrthoDB" id="4641839at2"/>